<name>A0A6G7VJ57_9RHOB</name>
<dbReference type="Gene3D" id="1.10.260.40">
    <property type="entry name" value="lambda repressor-like DNA-binding domains"/>
    <property type="match status" value="1"/>
</dbReference>
<evidence type="ECO:0000313" key="3">
    <source>
        <dbReference type="Proteomes" id="UP000500791"/>
    </source>
</evidence>
<gene>
    <name evidence="2" type="ORF">G8E03_03865</name>
</gene>
<dbReference type="Proteomes" id="UP000500791">
    <property type="component" value="Chromosome"/>
</dbReference>
<dbReference type="AlphaFoldDB" id="A0A6G7VJ57"/>
<proteinExistence type="predicted"/>
<dbReference type="GO" id="GO:0003677">
    <property type="term" value="F:DNA binding"/>
    <property type="evidence" value="ECO:0007669"/>
    <property type="project" value="InterPro"/>
</dbReference>
<dbReference type="InterPro" id="IPR010982">
    <property type="entry name" value="Lambda_DNA-bd_dom_sf"/>
</dbReference>
<evidence type="ECO:0000259" key="1">
    <source>
        <dbReference type="PROSITE" id="PS50943"/>
    </source>
</evidence>
<organism evidence="2 3">
    <name type="scientific">Pontivivens nitratireducens</name>
    <dbReference type="NCBI Taxonomy" id="2758038"/>
    <lineage>
        <taxon>Bacteria</taxon>
        <taxon>Pseudomonadati</taxon>
        <taxon>Pseudomonadota</taxon>
        <taxon>Alphaproteobacteria</taxon>
        <taxon>Rhodobacterales</taxon>
        <taxon>Paracoccaceae</taxon>
        <taxon>Pontivivens</taxon>
    </lineage>
</organism>
<dbReference type="InterPro" id="IPR001387">
    <property type="entry name" value="Cro/C1-type_HTH"/>
</dbReference>
<dbReference type="KEGG" id="mon:G8E03_03865"/>
<evidence type="ECO:0000313" key="2">
    <source>
        <dbReference type="EMBL" id="QIK39972.1"/>
    </source>
</evidence>
<accession>A0A6G7VJ57</accession>
<keyword evidence="3" id="KW-1185">Reference proteome</keyword>
<feature type="domain" description="HTH cro/C1-type" evidence="1">
    <location>
        <begin position="14"/>
        <end position="70"/>
    </location>
</feature>
<dbReference type="RefSeq" id="WP_166188865.1">
    <property type="nucleotide sequence ID" value="NZ_CP049811.1"/>
</dbReference>
<reference evidence="2 3" key="1">
    <citation type="submission" date="2020-03" db="EMBL/GenBank/DDBJ databases">
        <title>Complete genome sequence of Monaibacterium sp. ALG8 with diverse plasmids.</title>
        <authorList>
            <person name="Sun C."/>
        </authorList>
    </citation>
    <scope>NUCLEOTIDE SEQUENCE [LARGE SCALE GENOMIC DNA]</scope>
    <source>
        <strain evidence="2 3">ALG8</strain>
    </source>
</reference>
<dbReference type="SUPFAM" id="SSF47413">
    <property type="entry name" value="lambda repressor-like DNA-binding domains"/>
    <property type="match status" value="1"/>
</dbReference>
<dbReference type="SMART" id="SM00530">
    <property type="entry name" value="HTH_XRE"/>
    <property type="match status" value="1"/>
</dbReference>
<protein>
    <submittedName>
        <fullName evidence="2">Helix-turn-helix transcriptional regulator</fullName>
    </submittedName>
</protein>
<dbReference type="EMBL" id="CP049811">
    <property type="protein sequence ID" value="QIK39972.1"/>
    <property type="molecule type" value="Genomic_DNA"/>
</dbReference>
<sequence length="279" mass="31559">MDKRERAAIFRDRLHQAMLRADITKSGLSRATQVDRSTIGQLLKDDHPRLPNAQLAADVADVLSVSTDWLLGLTNRPETPGDIVAAAMSLSPAERSSADAQLLEWHQEAAGYKVRHVPATLPDILKTERMLRWEYASFAERQTPEAFTAMRDQRALLSEGVYDYEIAIPLHEIEACAAGTSYYRDADRDMRFEQLEFLADHCERMLPRLRIFLFDARKVFSSPVTVFGPNLAVVYVGQCYLAFREVERVKSLTAHFDWLVRSAVVDARDVPGHIRGLMA</sequence>
<dbReference type="PROSITE" id="PS50943">
    <property type="entry name" value="HTH_CROC1"/>
    <property type="match status" value="1"/>
</dbReference>